<comment type="caution">
    <text evidence="1">The sequence shown here is derived from an EMBL/GenBank/DDBJ whole genome shotgun (WGS) entry which is preliminary data.</text>
</comment>
<dbReference type="Proteomes" id="UP001596972">
    <property type="component" value="Unassembled WGS sequence"/>
</dbReference>
<protein>
    <submittedName>
        <fullName evidence="1">Uncharacterized protein</fullName>
    </submittedName>
</protein>
<reference evidence="2" key="1">
    <citation type="journal article" date="2019" name="Int. J. Syst. Evol. Microbiol.">
        <title>The Global Catalogue of Microorganisms (GCM) 10K type strain sequencing project: providing services to taxonomists for standard genome sequencing and annotation.</title>
        <authorList>
            <consortium name="The Broad Institute Genomics Platform"/>
            <consortium name="The Broad Institute Genome Sequencing Center for Infectious Disease"/>
            <person name="Wu L."/>
            <person name="Ma J."/>
        </authorList>
    </citation>
    <scope>NUCLEOTIDE SEQUENCE [LARGE SCALE GENOMIC DNA]</scope>
    <source>
        <strain evidence="2">JCM 31202</strain>
    </source>
</reference>
<proteinExistence type="predicted"/>
<gene>
    <name evidence="1" type="ORF">ACFQ11_19065</name>
</gene>
<evidence type="ECO:0000313" key="1">
    <source>
        <dbReference type="EMBL" id="MFD0902508.1"/>
    </source>
</evidence>
<sequence length="299" mass="33504">MSTWRQRLIGQHGEEARHQLRTLGEDTLDDDTHDTIIRQQWLDSVKSFSSDASLKEELQVRLSGNTTTTGSLDFKIGDALLKPLEDSISTAAKRDLELEIVGLSAGSTVLHVRATPMGISEDNADLMPDTGSSPADIAIRNFISLIKAAESGEDLHKWASAQWSLYRLVEALDRFDLALGLRWLSRTGTVRSSRLTSRGRQYVHTLHDLRDEKTSQIVRGRITELREAGTAKVKTGSSRNSPAYDVRIPKDALIGMHLELGQQVAFRVQVITKYDKLDNERSREYHFVELADTETSTIF</sequence>
<dbReference type="RefSeq" id="WP_378300361.1">
    <property type="nucleotide sequence ID" value="NZ_JBHTJA010000036.1"/>
</dbReference>
<dbReference type="EMBL" id="JBHTJA010000036">
    <property type="protein sequence ID" value="MFD0902508.1"/>
    <property type="molecule type" value="Genomic_DNA"/>
</dbReference>
<evidence type="ECO:0000313" key="2">
    <source>
        <dbReference type="Proteomes" id="UP001596972"/>
    </source>
</evidence>
<name>A0ABW3EQ93_9ACTN</name>
<keyword evidence="2" id="KW-1185">Reference proteome</keyword>
<accession>A0ABW3EQ93</accession>
<organism evidence="1 2">
    <name type="scientific">Actinomadura sediminis</name>
    <dbReference type="NCBI Taxonomy" id="1038904"/>
    <lineage>
        <taxon>Bacteria</taxon>
        <taxon>Bacillati</taxon>
        <taxon>Actinomycetota</taxon>
        <taxon>Actinomycetes</taxon>
        <taxon>Streptosporangiales</taxon>
        <taxon>Thermomonosporaceae</taxon>
        <taxon>Actinomadura</taxon>
    </lineage>
</organism>